<evidence type="ECO:0000313" key="3">
    <source>
        <dbReference type="Proteomes" id="UP000054564"/>
    </source>
</evidence>
<keyword evidence="3" id="KW-1185">Reference proteome</keyword>
<feature type="non-terminal residue" evidence="2">
    <location>
        <position position="1"/>
    </location>
</feature>
<organism evidence="2 3">
    <name type="scientific">Puccinia striiformis f. sp. tritici PST-78</name>
    <dbReference type="NCBI Taxonomy" id="1165861"/>
    <lineage>
        <taxon>Eukaryota</taxon>
        <taxon>Fungi</taxon>
        <taxon>Dikarya</taxon>
        <taxon>Basidiomycota</taxon>
        <taxon>Pucciniomycotina</taxon>
        <taxon>Pucciniomycetes</taxon>
        <taxon>Pucciniales</taxon>
        <taxon>Pucciniaceae</taxon>
        <taxon>Puccinia</taxon>
    </lineage>
</organism>
<feature type="non-terminal residue" evidence="2">
    <location>
        <position position="120"/>
    </location>
</feature>
<protein>
    <submittedName>
        <fullName evidence="2">Uncharacterized protein</fullName>
    </submittedName>
</protein>
<reference evidence="3" key="1">
    <citation type="submission" date="2014-03" db="EMBL/GenBank/DDBJ databases">
        <title>The Genome Sequence of Puccinia striiformis f. sp. tritici PST-78.</title>
        <authorList>
            <consortium name="The Broad Institute Genome Sequencing Platform"/>
            <person name="Cuomo C."/>
            <person name="Hulbert S."/>
            <person name="Chen X."/>
            <person name="Walker B."/>
            <person name="Young S.K."/>
            <person name="Zeng Q."/>
            <person name="Gargeya S."/>
            <person name="Fitzgerald M."/>
            <person name="Haas B."/>
            <person name="Abouelleil A."/>
            <person name="Alvarado L."/>
            <person name="Arachchi H.M."/>
            <person name="Berlin A.M."/>
            <person name="Chapman S.B."/>
            <person name="Goldberg J."/>
            <person name="Griggs A."/>
            <person name="Gujja S."/>
            <person name="Hansen M."/>
            <person name="Howarth C."/>
            <person name="Imamovic A."/>
            <person name="Larimer J."/>
            <person name="McCowan C."/>
            <person name="Montmayeur A."/>
            <person name="Murphy C."/>
            <person name="Neiman D."/>
            <person name="Pearson M."/>
            <person name="Priest M."/>
            <person name="Roberts A."/>
            <person name="Saif S."/>
            <person name="Shea T."/>
            <person name="Sisk P."/>
            <person name="Sykes S."/>
            <person name="Wortman J."/>
            <person name="Nusbaum C."/>
            <person name="Birren B."/>
        </authorList>
    </citation>
    <scope>NUCLEOTIDE SEQUENCE [LARGE SCALE GENOMIC DNA]</scope>
    <source>
        <strain evidence="3">race PST-78</strain>
    </source>
</reference>
<evidence type="ECO:0000256" key="1">
    <source>
        <dbReference type="SAM" id="Coils"/>
    </source>
</evidence>
<feature type="coiled-coil region" evidence="1">
    <location>
        <begin position="49"/>
        <end position="76"/>
    </location>
</feature>
<dbReference type="Proteomes" id="UP000054564">
    <property type="component" value="Unassembled WGS sequence"/>
</dbReference>
<evidence type="ECO:0000313" key="2">
    <source>
        <dbReference type="EMBL" id="KNE86743.1"/>
    </source>
</evidence>
<dbReference type="EMBL" id="AJIL01008331">
    <property type="protein sequence ID" value="KNE86743.1"/>
    <property type="molecule type" value="Genomic_DNA"/>
</dbReference>
<gene>
    <name evidence="2" type="ORF">PSTG_19893</name>
</gene>
<accession>A0A0L0UI82</accession>
<dbReference type="AlphaFoldDB" id="A0A0L0UI82"/>
<comment type="caution">
    <text evidence="2">The sequence shown here is derived from an EMBL/GenBank/DDBJ whole genome shotgun (WGS) entry which is preliminary data.</text>
</comment>
<keyword evidence="1" id="KW-0175">Coiled coil</keyword>
<proteinExistence type="predicted"/>
<sequence>TFFKSAGLQKYFTVSHTEEEDVDRQADSAETTIQTTSAIKGGTRGVIENADVEAIVTDWKKQEEKLNEELEVADAETAKTDHTLWFKKTGWAEHIAGCTLRYLSEASRLPDRDEHTLKKA</sequence>
<name>A0A0L0UI82_9BASI</name>